<organism evidence="1 2">
    <name type="scientific">Sphaeramia orbicularis</name>
    <name type="common">orbiculate cardinalfish</name>
    <dbReference type="NCBI Taxonomy" id="375764"/>
    <lineage>
        <taxon>Eukaryota</taxon>
        <taxon>Metazoa</taxon>
        <taxon>Chordata</taxon>
        <taxon>Craniata</taxon>
        <taxon>Vertebrata</taxon>
        <taxon>Euteleostomi</taxon>
        <taxon>Actinopterygii</taxon>
        <taxon>Neopterygii</taxon>
        <taxon>Teleostei</taxon>
        <taxon>Neoteleostei</taxon>
        <taxon>Acanthomorphata</taxon>
        <taxon>Gobiaria</taxon>
        <taxon>Kurtiformes</taxon>
        <taxon>Apogonoidei</taxon>
        <taxon>Apogonidae</taxon>
        <taxon>Apogoninae</taxon>
        <taxon>Sphaeramia</taxon>
    </lineage>
</organism>
<evidence type="ECO:0000313" key="2">
    <source>
        <dbReference type="Proteomes" id="UP000472271"/>
    </source>
</evidence>
<proteinExistence type="predicted"/>
<sequence>MQLLSAGFSRRTTGGDFLSEEANPCFSLRQNEEQQQLLCNDRRSQFNINPFGLRFGKRHNSYMYRRAVKRARTNKFSPISLFLREVEVPT</sequence>
<reference evidence="1" key="1">
    <citation type="submission" date="2019-06" db="EMBL/GenBank/DDBJ databases">
        <authorList>
            <consortium name="Wellcome Sanger Institute Data Sharing"/>
        </authorList>
    </citation>
    <scope>NUCLEOTIDE SEQUENCE [LARGE SCALE GENOMIC DNA]</scope>
</reference>
<name>A0A672YCU6_9TELE</name>
<keyword evidence="2" id="KW-1185">Reference proteome</keyword>
<accession>A0A672YCU6</accession>
<dbReference type="InParanoid" id="A0A672YCU6"/>
<dbReference type="FunCoup" id="A0A672YCU6">
    <property type="interactions" value="2"/>
</dbReference>
<reference evidence="1" key="2">
    <citation type="submission" date="2025-08" db="UniProtKB">
        <authorList>
            <consortium name="Ensembl"/>
        </authorList>
    </citation>
    <scope>IDENTIFICATION</scope>
</reference>
<dbReference type="AlphaFoldDB" id="A0A672YCU6"/>
<evidence type="ECO:0008006" key="3">
    <source>
        <dbReference type="Google" id="ProtNLM"/>
    </source>
</evidence>
<reference evidence="1" key="3">
    <citation type="submission" date="2025-09" db="UniProtKB">
        <authorList>
            <consortium name="Ensembl"/>
        </authorList>
    </citation>
    <scope>IDENTIFICATION</scope>
</reference>
<protein>
    <recommendedName>
        <fullName evidence="3">Kisspeptin 2</fullName>
    </recommendedName>
</protein>
<dbReference type="Proteomes" id="UP000472271">
    <property type="component" value="Chromosome 12"/>
</dbReference>
<evidence type="ECO:0000313" key="1">
    <source>
        <dbReference type="Ensembl" id="ENSSORP00005001555.1"/>
    </source>
</evidence>
<dbReference type="Ensembl" id="ENSSORT00005001602.1">
    <property type="protein sequence ID" value="ENSSORP00005001555.1"/>
    <property type="gene ID" value="ENSSORG00005000976.1"/>
</dbReference>